<reference evidence="4" key="1">
    <citation type="submission" date="2024-06" db="EMBL/GenBank/DDBJ databases">
        <title>Multi-omics analyses provide insights into the biosynthesis of the anticancer antibiotic pleurotin in Hohenbuehelia grisea.</title>
        <authorList>
            <person name="Weaver J.A."/>
            <person name="Alberti F."/>
        </authorList>
    </citation>
    <scope>NUCLEOTIDE SEQUENCE [LARGE SCALE GENOMIC DNA]</scope>
    <source>
        <strain evidence="4">T-177</strain>
    </source>
</reference>
<name>A0ABR3JY05_9AGAR</name>
<gene>
    <name evidence="3" type="ORF">HGRIS_005500</name>
</gene>
<comment type="caution">
    <text evidence="3">The sequence shown here is derived from an EMBL/GenBank/DDBJ whole genome shotgun (WGS) entry which is preliminary data.</text>
</comment>
<dbReference type="Proteomes" id="UP001556367">
    <property type="component" value="Unassembled WGS sequence"/>
</dbReference>
<keyword evidence="1" id="KW-0732">Signal</keyword>
<organism evidence="3 4">
    <name type="scientific">Hohenbuehelia grisea</name>
    <dbReference type="NCBI Taxonomy" id="104357"/>
    <lineage>
        <taxon>Eukaryota</taxon>
        <taxon>Fungi</taxon>
        <taxon>Dikarya</taxon>
        <taxon>Basidiomycota</taxon>
        <taxon>Agaricomycotina</taxon>
        <taxon>Agaricomycetes</taxon>
        <taxon>Agaricomycetidae</taxon>
        <taxon>Agaricales</taxon>
        <taxon>Pleurotineae</taxon>
        <taxon>Pleurotaceae</taxon>
        <taxon>Hohenbuehelia</taxon>
    </lineage>
</organism>
<protein>
    <recommendedName>
        <fullName evidence="2">TNT domain-containing protein</fullName>
    </recommendedName>
</protein>
<evidence type="ECO:0000313" key="3">
    <source>
        <dbReference type="EMBL" id="KAL0960457.1"/>
    </source>
</evidence>
<feature type="chain" id="PRO_5045083975" description="TNT domain-containing protein" evidence="1">
    <location>
        <begin position="20"/>
        <end position="239"/>
    </location>
</feature>
<dbReference type="Pfam" id="PF14021">
    <property type="entry name" value="TNT"/>
    <property type="match status" value="1"/>
</dbReference>
<feature type="domain" description="TNT" evidence="2">
    <location>
        <begin position="141"/>
        <end position="233"/>
    </location>
</feature>
<proteinExistence type="predicted"/>
<dbReference type="InterPro" id="IPR025331">
    <property type="entry name" value="TNT"/>
</dbReference>
<dbReference type="EMBL" id="JASNQZ010000001">
    <property type="protein sequence ID" value="KAL0960457.1"/>
    <property type="molecule type" value="Genomic_DNA"/>
</dbReference>
<dbReference type="InterPro" id="IPR053024">
    <property type="entry name" value="Fungal_surface_NADase"/>
</dbReference>
<keyword evidence="4" id="KW-1185">Reference proteome</keyword>
<evidence type="ECO:0000256" key="1">
    <source>
        <dbReference type="SAM" id="SignalP"/>
    </source>
</evidence>
<feature type="signal peptide" evidence="1">
    <location>
        <begin position="1"/>
        <end position="19"/>
    </location>
</feature>
<dbReference type="PANTHER" id="PTHR42059">
    <property type="entry name" value="TNT DOMAIN-CONTAINING PROTEIN"/>
    <property type="match status" value="1"/>
</dbReference>
<dbReference type="PANTHER" id="PTHR42059:SF1">
    <property type="entry name" value="TNT DOMAIN-CONTAINING PROTEIN"/>
    <property type="match status" value="1"/>
</dbReference>
<evidence type="ECO:0000259" key="2">
    <source>
        <dbReference type="Pfam" id="PF14021"/>
    </source>
</evidence>
<sequence length="239" mass="26384">MYALAVGSFLAAFLAVASASPITSSHEELGELGTPYSSQRALLAPSYLTKCGEPGSVQYCAGTNRTSGDWFLCQDERLGPVTLPHTLPLSNLVVDYDRFGGLCPGEFLAKWTDKTTGFYVWPPLEGFQLNTAKERIAGNQTLLVGMRLDRFGHEGGKYLAPAWTPFAQRSISPKSLEIPDDPRLTNYRQYVVLKEFDVLSGPIAPWFGQPGQGTQYQTHVTVAQLLSDKFLQRLPQTEY</sequence>
<accession>A0ABR3JY05</accession>
<evidence type="ECO:0000313" key="4">
    <source>
        <dbReference type="Proteomes" id="UP001556367"/>
    </source>
</evidence>